<evidence type="ECO:0000313" key="1">
    <source>
        <dbReference type="EMBL" id="KAG4306186.1"/>
    </source>
</evidence>
<protein>
    <submittedName>
        <fullName evidence="1">Uncharacterized protein</fullName>
    </submittedName>
</protein>
<sequence length="1172" mass="133798">MDEKRKPESFSGENVHDLRLRKRTRNSRNIEDILEEGQRLVKAVQEAKDSTGRLISENFVRLPSKKLYPDYYELIKKPIALDMIKEKLKKGDYVSMEDIREDFLQMCNNAKRYNVTESQIYQDAQQIGRIIKSWGDEMSSFNKAEETKKLKIVHRGSQKNVSEMAQEILLELKAMKDPWFIFYISKKNADIFSGRTYSDIFLEIPNRKEYPEYYQIIQRPMSFNIVEKKIKKDQYSRLLDFENDIKLIFMNAMVFNEDGSQISNDAKTLLKFFQKKMSKKKESLDQSEDSEQSPLRVKLNVSQSSAPKIRLSIGSKPITTTDASETPKSIIRLPISPQTKGSIKTEETESSVANSKVIASSQPVRSVPLAPIPKLVAAPIPSAAPQSPIPPKYTPQEIVSITSSPSRPSRSTIDPSWKWEEAKDGSDPLILLITLHTPPFLDISSPYQIQLPPLSYPFKVSTIILPATYHTLFVTPTLSPLLLSRPYSFTLSINGLKIAPNISSNTLLSRRSDSSFPKNTYEVKLGKGVNAIECVLTIPSKVGSRNSSSEFSEKELIASPLTSTQQQTLSSSETASLEKCGLHNQSMTLLDGCFEKNSFLHGSDFTKNMVHTYIVNALETQDQNHGMSYEDLRKQFSCNPKSEGAPSSIQLRLLLFSLIHVVSKLDLSRQDLVKDILKMYWVGRDNEFVSVYIQFLGTVASAYSSYIPLIVQMLVRLIASDPHSIESLPNETPITPDLICDRVHFALKYILDLVPVSYTFLFSMLVTEFPHKSQKTSLQVTYLKNLLRILEYAPVISGQVFGLIIDKIIQIDVEIQIELEDLDEEADEVAAAIEDDANSKDKLLSLDDCSNADAENDDIEESLDPSQDQLYIQAVVYIRDMVDRLDCMLTVLFDYLATIFTQSEESKYKSESLMDLTFKHLLHAFDSIILHTFRSRYTQFILFWVSQTNEKYMNMFLGLILERTLDISRSPVSRSISCAYVASFVARALGLNKDMIRNTVNTLCRWMNLFLDEWENVEDSSDVLVKKFNTFYSIVQSVLYIFCFRWRDLTDEDVQENSSGWLKSLFVLQRAIASRLNPLRYCSSNIVSQFASLAHQLNFLYCYPMIEQNKRLVGVHSFEGMTEAFSVGEVEDYFPFDPCALKRSRRWIDPIYNEWVHTTSLDEACHSDENTD</sequence>
<keyword evidence="2" id="KW-1185">Reference proteome</keyword>
<dbReference type="Proteomes" id="UP000768646">
    <property type="component" value="Unassembled WGS sequence"/>
</dbReference>
<comment type="caution">
    <text evidence="1">The sequence shown here is derived from an EMBL/GenBank/DDBJ whole genome shotgun (WGS) entry which is preliminary data.</text>
</comment>
<accession>A0ACB7CET5</accession>
<name>A0ACB7CET5_9ASCO</name>
<evidence type="ECO:0000313" key="2">
    <source>
        <dbReference type="Proteomes" id="UP000768646"/>
    </source>
</evidence>
<proteinExistence type="predicted"/>
<gene>
    <name evidence="1" type="ORF">PORY_000174</name>
</gene>
<dbReference type="EMBL" id="JABTEG010000001">
    <property type="protein sequence ID" value="KAG4306186.1"/>
    <property type="molecule type" value="Genomic_DNA"/>
</dbReference>
<organism evidence="1 2">
    <name type="scientific">Pneumocystis oryctolagi</name>
    <dbReference type="NCBI Taxonomy" id="42067"/>
    <lineage>
        <taxon>Eukaryota</taxon>
        <taxon>Fungi</taxon>
        <taxon>Dikarya</taxon>
        <taxon>Ascomycota</taxon>
        <taxon>Taphrinomycotina</taxon>
        <taxon>Pneumocystomycetes</taxon>
        <taxon>Pneumocystaceae</taxon>
        <taxon>Pneumocystis</taxon>
    </lineage>
</organism>
<reference evidence="1 2" key="1">
    <citation type="journal article" date="2021" name="Commun. Biol.">
        <title>Genomic insights into the host specific adaptation of the Pneumocystis genus.</title>
        <authorList>
            <person name="Cisse O.H."/>
            <person name="Ma L."/>
            <person name="Dekker J.P."/>
            <person name="Khil P.P."/>
            <person name="Youn J.-H."/>
            <person name="Brenchley J.M."/>
            <person name="Blair R."/>
            <person name="Pahar B."/>
            <person name="Chabe M."/>
            <person name="Van Rompay K.K.A."/>
            <person name="Keesler R."/>
            <person name="Sukura A."/>
            <person name="Hirsch V."/>
            <person name="Kutty G."/>
            <person name="Liu Y."/>
            <person name="Peng L."/>
            <person name="Chen J."/>
            <person name="Song J."/>
            <person name="Weissenbacher-Lang C."/>
            <person name="Xu J."/>
            <person name="Upham N.S."/>
            <person name="Stajich J.E."/>
            <person name="Cuomo C.A."/>
            <person name="Cushion M.T."/>
            <person name="Kovacs J.A."/>
        </authorList>
    </citation>
    <scope>NUCLEOTIDE SEQUENCE [LARGE SCALE GENOMIC DNA]</scope>
    <source>
        <strain evidence="1 2">RABM</strain>
    </source>
</reference>